<name>A0ABU2JUY2_9ACTN</name>
<evidence type="ECO:0000256" key="2">
    <source>
        <dbReference type="SAM" id="MobiDB-lite"/>
    </source>
</evidence>
<dbReference type="InterPro" id="IPR015590">
    <property type="entry name" value="Aldehyde_DH_dom"/>
</dbReference>
<comment type="caution">
    <text evidence="4">The sequence shown here is derived from an EMBL/GenBank/DDBJ whole genome shotgun (WGS) entry which is preliminary data.</text>
</comment>
<proteinExistence type="predicted"/>
<evidence type="ECO:0000313" key="5">
    <source>
        <dbReference type="Proteomes" id="UP001183410"/>
    </source>
</evidence>
<organism evidence="4 5">
    <name type="scientific">Streptomyces chisholmiae</name>
    <dbReference type="NCBI Taxonomy" id="3075540"/>
    <lineage>
        <taxon>Bacteria</taxon>
        <taxon>Bacillati</taxon>
        <taxon>Actinomycetota</taxon>
        <taxon>Actinomycetes</taxon>
        <taxon>Kitasatosporales</taxon>
        <taxon>Streptomycetaceae</taxon>
        <taxon>Streptomyces</taxon>
    </lineage>
</organism>
<dbReference type="SUPFAM" id="SSF53720">
    <property type="entry name" value="ALDH-like"/>
    <property type="match status" value="1"/>
</dbReference>
<gene>
    <name evidence="4" type="ORF">RM844_19900</name>
</gene>
<dbReference type="InterPro" id="IPR016162">
    <property type="entry name" value="Ald_DH_N"/>
</dbReference>
<feature type="region of interest" description="Disordered" evidence="2">
    <location>
        <begin position="127"/>
        <end position="151"/>
    </location>
</feature>
<keyword evidence="5" id="KW-1185">Reference proteome</keyword>
<feature type="domain" description="Aldehyde dehydrogenase" evidence="3">
    <location>
        <begin position="176"/>
        <end position="390"/>
    </location>
</feature>
<dbReference type="Gene3D" id="3.40.605.10">
    <property type="entry name" value="Aldehyde Dehydrogenase, Chain A, domain 1"/>
    <property type="match status" value="1"/>
</dbReference>
<dbReference type="RefSeq" id="WP_311668638.1">
    <property type="nucleotide sequence ID" value="NZ_JAVREO010000011.1"/>
</dbReference>
<keyword evidence="1" id="KW-0560">Oxidoreductase</keyword>
<evidence type="ECO:0000313" key="4">
    <source>
        <dbReference type="EMBL" id="MDT0268554.1"/>
    </source>
</evidence>
<accession>A0ABU2JUY2</accession>
<evidence type="ECO:0000256" key="1">
    <source>
        <dbReference type="ARBA" id="ARBA00023002"/>
    </source>
</evidence>
<sequence length="475" mass="48773">MTAPAPPVPAAPAGQLVELPLLTHRGAQHTKARETVHGVDGRPLASLSLSPDLLTAQSLAAQRRAGPPPPAERAAQLAEAARRFVSDTLGGLTFAEHLDLVHRVSGHNVPLTEELSRAVATGIAEAPDRADQARPRGSVRGWREAAAGPGSGVWTRRGETLAAVLSGNAPTVQNGWLQALALGYRVAVRPSRREPFTAHRVVAALRAAGFRATDAVCLPSAHGGVAALLHRADLGLVYGGDDVKAAYGPDPTVLVGGPGRAKTLVTAGHATAGTVSAVADAVSVLSGAACVNTTGVLVEGDHVAFARALAAELRDRAAGRQTTDRHLGPRLPAASAEALLDRLRGAAARAGAVIPLAEVATRHPAGGVVLGPAVFTLDDPADPLLGAELPFPCAWVAPWTPADGVRPLRDSLVVNAVTEDAELVDALLREPSVRNVHVDAPTTHSDGGLPHEDYLGDFLMRNKAVVAGRGSASGS</sequence>
<dbReference type="EMBL" id="JAVREO010000011">
    <property type="protein sequence ID" value="MDT0268554.1"/>
    <property type="molecule type" value="Genomic_DNA"/>
</dbReference>
<dbReference type="Proteomes" id="UP001183410">
    <property type="component" value="Unassembled WGS sequence"/>
</dbReference>
<dbReference type="InterPro" id="IPR016163">
    <property type="entry name" value="Ald_DH_C"/>
</dbReference>
<dbReference type="InterPro" id="IPR016161">
    <property type="entry name" value="Ald_DH/histidinol_DH"/>
</dbReference>
<dbReference type="Pfam" id="PF00171">
    <property type="entry name" value="Aldedh"/>
    <property type="match status" value="1"/>
</dbReference>
<dbReference type="Gene3D" id="3.40.309.10">
    <property type="entry name" value="Aldehyde Dehydrogenase, Chain A, domain 2"/>
    <property type="match status" value="1"/>
</dbReference>
<protein>
    <submittedName>
        <fullName evidence="4">Aldehyde dehydrogenase family protein</fullName>
    </submittedName>
</protein>
<evidence type="ECO:0000259" key="3">
    <source>
        <dbReference type="Pfam" id="PF00171"/>
    </source>
</evidence>
<reference evidence="5" key="1">
    <citation type="submission" date="2023-07" db="EMBL/GenBank/DDBJ databases">
        <title>30 novel species of actinomycetes from the DSMZ collection.</title>
        <authorList>
            <person name="Nouioui I."/>
        </authorList>
    </citation>
    <scope>NUCLEOTIDE SEQUENCE [LARGE SCALE GENOMIC DNA]</scope>
    <source>
        <strain evidence="5">DSM 44915</strain>
    </source>
</reference>